<organism evidence="1 2">
    <name type="scientific">Reichenbachiella ulvae</name>
    <dbReference type="NCBI Taxonomy" id="2980104"/>
    <lineage>
        <taxon>Bacteria</taxon>
        <taxon>Pseudomonadati</taxon>
        <taxon>Bacteroidota</taxon>
        <taxon>Cytophagia</taxon>
        <taxon>Cytophagales</taxon>
        <taxon>Reichenbachiellaceae</taxon>
        <taxon>Reichenbachiella</taxon>
    </lineage>
</organism>
<dbReference type="InterPro" id="IPR012657">
    <property type="entry name" value="23S_rRNA-intervening_sequence"/>
</dbReference>
<accession>A0ABT3CRY9</accession>
<dbReference type="PANTHER" id="PTHR38471:SF2">
    <property type="entry name" value="FOUR HELIX BUNDLE PROTEIN"/>
    <property type="match status" value="1"/>
</dbReference>
<reference evidence="1 2" key="1">
    <citation type="submission" date="2022-10" db="EMBL/GenBank/DDBJ databases">
        <title>Comparative genomics and taxonomic characterization of three novel marine species of genus Reichenbachiella exhibiting antioxidant and polysaccharide degradation activities.</title>
        <authorList>
            <person name="Muhammad N."/>
            <person name="Lee Y.-J."/>
            <person name="Ko J."/>
            <person name="Kim S.-G."/>
        </authorList>
    </citation>
    <scope>NUCLEOTIDE SEQUENCE [LARGE SCALE GENOMIC DNA]</scope>
    <source>
        <strain evidence="1 2">ABR2-5</strain>
    </source>
</reference>
<dbReference type="SUPFAM" id="SSF158446">
    <property type="entry name" value="IVS-encoded protein-like"/>
    <property type="match status" value="1"/>
</dbReference>
<name>A0ABT3CRY9_9BACT</name>
<dbReference type="NCBIfam" id="TIGR02436">
    <property type="entry name" value="four helix bundle protein"/>
    <property type="match status" value="1"/>
</dbReference>
<evidence type="ECO:0000313" key="1">
    <source>
        <dbReference type="EMBL" id="MCV9386318.1"/>
    </source>
</evidence>
<evidence type="ECO:0000313" key="2">
    <source>
        <dbReference type="Proteomes" id="UP001300692"/>
    </source>
</evidence>
<dbReference type="InterPro" id="IPR036583">
    <property type="entry name" value="23S_rRNA_IVS_sf"/>
</dbReference>
<dbReference type="Pfam" id="PF05635">
    <property type="entry name" value="23S_rRNA_IVP"/>
    <property type="match status" value="1"/>
</dbReference>
<dbReference type="EMBL" id="JAOYOD010000001">
    <property type="protein sequence ID" value="MCV9386318.1"/>
    <property type="molecule type" value="Genomic_DNA"/>
</dbReference>
<gene>
    <name evidence="1" type="ORF">N7U62_06560</name>
</gene>
<dbReference type="Proteomes" id="UP001300692">
    <property type="component" value="Unassembled WGS sequence"/>
</dbReference>
<dbReference type="RefSeq" id="WP_264137100.1">
    <property type="nucleotide sequence ID" value="NZ_JAOYOD010000001.1"/>
</dbReference>
<sequence length="121" mass="14121">MPTIKQFEDLDVWKESRKLVRSIYSFLNQSKDIDRDTKSQMKRCTLSIMNNIAEGFGRNGDKEFVRFLNIASGSASECKSMLYVLEDLEYIEVETAKAYRTDIDKIRKLIHGLVRYLNNKS</sequence>
<comment type="caution">
    <text evidence="1">The sequence shown here is derived from an EMBL/GenBank/DDBJ whole genome shotgun (WGS) entry which is preliminary data.</text>
</comment>
<dbReference type="Gene3D" id="1.20.1440.60">
    <property type="entry name" value="23S rRNA-intervening sequence"/>
    <property type="match status" value="1"/>
</dbReference>
<keyword evidence="2" id="KW-1185">Reference proteome</keyword>
<proteinExistence type="predicted"/>
<protein>
    <submittedName>
        <fullName evidence="1">Four helix bundle protein</fullName>
    </submittedName>
</protein>
<dbReference type="PANTHER" id="PTHR38471">
    <property type="entry name" value="FOUR HELIX BUNDLE PROTEIN"/>
    <property type="match status" value="1"/>
</dbReference>
<dbReference type="CDD" id="cd16377">
    <property type="entry name" value="23S_rRNA_IVP_like"/>
    <property type="match status" value="1"/>
</dbReference>